<proteinExistence type="predicted"/>
<reference evidence="1" key="1">
    <citation type="submission" date="2020-05" db="EMBL/GenBank/DDBJ databases">
        <title>Large-scale comparative analyses of tick genomes elucidate their genetic diversity and vector capacities.</title>
        <authorList>
            <person name="Jia N."/>
            <person name="Wang J."/>
            <person name="Shi W."/>
            <person name="Du L."/>
            <person name="Sun Y."/>
            <person name="Zhan W."/>
            <person name="Jiang J."/>
            <person name="Wang Q."/>
            <person name="Zhang B."/>
            <person name="Ji P."/>
            <person name="Sakyi L.B."/>
            <person name="Cui X."/>
            <person name="Yuan T."/>
            <person name="Jiang B."/>
            <person name="Yang W."/>
            <person name="Lam T.T.-Y."/>
            <person name="Chang Q."/>
            <person name="Ding S."/>
            <person name="Wang X."/>
            <person name="Zhu J."/>
            <person name="Ruan X."/>
            <person name="Zhao L."/>
            <person name="Wei J."/>
            <person name="Que T."/>
            <person name="Du C."/>
            <person name="Cheng J."/>
            <person name="Dai P."/>
            <person name="Han X."/>
            <person name="Huang E."/>
            <person name="Gao Y."/>
            <person name="Liu J."/>
            <person name="Shao H."/>
            <person name="Ye R."/>
            <person name="Li L."/>
            <person name="Wei W."/>
            <person name="Wang X."/>
            <person name="Wang C."/>
            <person name="Yang T."/>
            <person name="Huo Q."/>
            <person name="Li W."/>
            <person name="Guo W."/>
            <person name="Chen H."/>
            <person name="Zhou L."/>
            <person name="Ni X."/>
            <person name="Tian J."/>
            <person name="Zhou Y."/>
            <person name="Sheng Y."/>
            <person name="Liu T."/>
            <person name="Pan Y."/>
            <person name="Xia L."/>
            <person name="Li J."/>
            <person name="Zhao F."/>
            <person name="Cao W."/>
        </authorList>
    </citation>
    <scope>NUCLEOTIDE SEQUENCE</scope>
    <source>
        <strain evidence="1">Hyas-2018</strain>
    </source>
</reference>
<evidence type="ECO:0000313" key="1">
    <source>
        <dbReference type="EMBL" id="KAH6929231.1"/>
    </source>
</evidence>
<dbReference type="EMBL" id="CM023486">
    <property type="protein sequence ID" value="KAH6929231.1"/>
    <property type="molecule type" value="Genomic_DNA"/>
</dbReference>
<keyword evidence="2" id="KW-1185">Reference proteome</keyword>
<gene>
    <name evidence="1" type="ORF">HPB50_025198</name>
</gene>
<sequence length="296" mass="33413">MSSHRSSSSAMLRSAAVKEWPYALKSEVGLIDTHCHLDFLFSKTRHRGSFREFREKHAATFPDIYEGCVAVFCDPATFRRRCVWEALIQEDGVWGAFGCHPHMARGYDEAVEEHLIEALESQKVVAVGEIGLDYSTKNKCDHVVQRGVFRRQLHLARNGRLPLIIHSRDASADTLQILKEVMPRDWAIHRHCFTGDWIEAQEWMQAFPNLCIGLTPLLGFNNAGRVADVGRRVPLDRLLLETDAPYFLPKSESSRLSSSHPGMAIHVATKVASIRGIAVEDVLVAVRKNTRRIYGI</sequence>
<comment type="caution">
    <text evidence="1">The sequence shown here is derived from an EMBL/GenBank/DDBJ whole genome shotgun (WGS) entry which is preliminary data.</text>
</comment>
<dbReference type="Proteomes" id="UP000821845">
    <property type="component" value="Chromosome 6"/>
</dbReference>
<organism evidence="1 2">
    <name type="scientific">Hyalomma asiaticum</name>
    <name type="common">Tick</name>
    <dbReference type="NCBI Taxonomy" id="266040"/>
    <lineage>
        <taxon>Eukaryota</taxon>
        <taxon>Metazoa</taxon>
        <taxon>Ecdysozoa</taxon>
        <taxon>Arthropoda</taxon>
        <taxon>Chelicerata</taxon>
        <taxon>Arachnida</taxon>
        <taxon>Acari</taxon>
        <taxon>Parasitiformes</taxon>
        <taxon>Ixodida</taxon>
        <taxon>Ixodoidea</taxon>
        <taxon>Ixodidae</taxon>
        <taxon>Hyalomminae</taxon>
        <taxon>Hyalomma</taxon>
    </lineage>
</organism>
<evidence type="ECO:0000313" key="2">
    <source>
        <dbReference type="Proteomes" id="UP000821845"/>
    </source>
</evidence>
<protein>
    <submittedName>
        <fullName evidence="1">Uncharacterized protein</fullName>
    </submittedName>
</protein>
<accession>A0ACB7S5A0</accession>
<name>A0ACB7S5A0_HYAAI</name>